<keyword evidence="10 11" id="KW-0807">Transducer</keyword>
<evidence type="ECO:0000256" key="11">
    <source>
        <dbReference type="RuleBase" id="RU000688"/>
    </source>
</evidence>
<dbReference type="Ensembl" id="ENSOCUT00000014642.3">
    <property type="protein sequence ID" value="ENSOCUP00000012587.3"/>
    <property type="gene ID" value="ENSOCUG00000014643.3"/>
</dbReference>
<dbReference type="FunFam" id="1.20.1070.10:FF:000004">
    <property type="entry name" value="Olfactory receptor"/>
    <property type="match status" value="1"/>
</dbReference>
<dbReference type="PRINTS" id="PR00245">
    <property type="entry name" value="OLFACTORYR"/>
</dbReference>
<feature type="transmembrane region" description="Helical" evidence="12">
    <location>
        <begin position="132"/>
        <end position="150"/>
    </location>
</feature>
<dbReference type="GO" id="GO:0004984">
    <property type="term" value="F:olfactory receptor activity"/>
    <property type="evidence" value="ECO:0007669"/>
    <property type="project" value="InterPro"/>
</dbReference>
<dbReference type="AlphaFoldDB" id="G1T7T5"/>
<accession>G1T7T5</accession>
<evidence type="ECO:0000259" key="13">
    <source>
        <dbReference type="PROSITE" id="PS50262"/>
    </source>
</evidence>
<feature type="transmembrane region" description="Helical" evidence="12">
    <location>
        <begin position="282"/>
        <end position="301"/>
    </location>
</feature>
<dbReference type="PANTHER" id="PTHR48018">
    <property type="entry name" value="OLFACTORY RECEPTOR"/>
    <property type="match status" value="1"/>
</dbReference>
<dbReference type="EMBL" id="AAGW02009617">
    <property type="status" value="NOT_ANNOTATED_CDS"/>
    <property type="molecule type" value="Genomic_DNA"/>
</dbReference>
<dbReference type="Pfam" id="PF13853">
    <property type="entry name" value="7tm_4"/>
    <property type="match status" value="1"/>
</dbReference>
<dbReference type="Gene3D" id="1.20.1070.10">
    <property type="entry name" value="Rhodopsin 7-helix transmembrane proteins"/>
    <property type="match status" value="1"/>
</dbReference>
<evidence type="ECO:0000256" key="4">
    <source>
        <dbReference type="ARBA" id="ARBA00022692"/>
    </source>
</evidence>
<dbReference type="InterPro" id="IPR000276">
    <property type="entry name" value="GPCR_Rhodpsn"/>
</dbReference>
<dbReference type="EMBL" id="AAGW02009618">
    <property type="status" value="NOT_ANNOTATED_CDS"/>
    <property type="molecule type" value="Genomic_DNA"/>
</dbReference>
<keyword evidence="15" id="KW-1185">Reference proteome</keyword>
<dbReference type="EMBL" id="AAGW02009619">
    <property type="status" value="NOT_ANNOTATED_CDS"/>
    <property type="molecule type" value="Genomic_DNA"/>
</dbReference>
<keyword evidence="7 11" id="KW-0297">G-protein coupled receptor</keyword>
<dbReference type="Bgee" id="ENSOCUG00000014643">
    <property type="expression patterns" value="Expressed in left lung and 5 other cell types or tissues"/>
</dbReference>
<feature type="domain" description="G-protein coupled receptors family 1 profile" evidence="13">
    <location>
        <begin position="82"/>
        <end position="331"/>
    </location>
</feature>
<feature type="transmembrane region" description="Helical" evidence="12">
    <location>
        <begin position="171"/>
        <end position="199"/>
    </location>
</feature>
<dbReference type="PROSITE" id="PS50262">
    <property type="entry name" value="G_PROTEIN_RECEP_F1_2"/>
    <property type="match status" value="1"/>
</dbReference>
<gene>
    <name evidence="14" type="primary">LOC100343776</name>
</gene>
<feature type="transmembrane region" description="Helical" evidence="12">
    <location>
        <begin position="316"/>
        <end position="333"/>
    </location>
</feature>
<evidence type="ECO:0000256" key="10">
    <source>
        <dbReference type="ARBA" id="ARBA00023224"/>
    </source>
</evidence>
<evidence type="ECO:0000256" key="2">
    <source>
        <dbReference type="ARBA" id="ARBA00022475"/>
    </source>
</evidence>
<sequence length="355" mass="39794">MTGSSAVTPRWRGPFASPGKKWMEASRRQHCGCKLKRFHLEEMTAENSSVTQFILAGLTDQPALRVPLFFLFLGFYVVTVVGNLGLIMLIRLNSHLHIPMYFFLFNLSFIDFSYSTTLTPKMLMGFMSKKNIISYAGCMTQFFFFCFFVFSESYILSAMAYDRYVAICKPLLYTVIMSPHVCLLLLLGVYGMGVFGAVAHMGNLMFMTFCADNLINHYMCDIISLLELSCNSSTINLLLVFIIVTIGIGVPIVTIFISYGFILSSILRISSTEGRSKAFSTCSSHIMVVSLFFGSGAFMYLKPPSILPLDQGKVSSVFYTAVVPMLNPLIYSLRNKDVKIALMKTLNRKIFLEGV</sequence>
<keyword evidence="2 12" id="KW-1003">Cell membrane</keyword>
<evidence type="ECO:0000256" key="5">
    <source>
        <dbReference type="ARBA" id="ARBA00022725"/>
    </source>
</evidence>
<feature type="transmembrane region" description="Helical" evidence="12">
    <location>
        <begin position="68"/>
        <end position="89"/>
    </location>
</feature>
<name>G1T7T5_RABIT</name>
<reference evidence="14 15" key="1">
    <citation type="journal article" date="2011" name="Nature">
        <title>A high-resolution map of human evolutionary constraint using 29 mammals.</title>
        <authorList>
            <person name="Lindblad-Toh K."/>
            <person name="Garber M."/>
            <person name="Zuk O."/>
            <person name="Lin M.F."/>
            <person name="Parker B.J."/>
            <person name="Washietl S."/>
            <person name="Kheradpour P."/>
            <person name="Ernst J."/>
            <person name="Jordan G."/>
            <person name="Mauceli E."/>
            <person name="Ward L.D."/>
            <person name="Lowe C.B."/>
            <person name="Holloway A.K."/>
            <person name="Clamp M."/>
            <person name="Gnerre S."/>
            <person name="Alfoldi J."/>
            <person name="Beal K."/>
            <person name="Chang J."/>
            <person name="Clawson H."/>
            <person name="Cuff J."/>
            <person name="Di Palma F."/>
            <person name="Fitzgerald S."/>
            <person name="Flicek P."/>
            <person name="Guttman M."/>
            <person name="Hubisz M.J."/>
            <person name="Jaffe D.B."/>
            <person name="Jungreis I."/>
            <person name="Kent W.J."/>
            <person name="Kostka D."/>
            <person name="Lara M."/>
            <person name="Martins A.L."/>
            <person name="Massingham T."/>
            <person name="Moltke I."/>
            <person name="Raney B.J."/>
            <person name="Rasmussen M.D."/>
            <person name="Robinson J."/>
            <person name="Stark A."/>
            <person name="Vilella A.J."/>
            <person name="Wen J."/>
            <person name="Xie X."/>
            <person name="Zody M.C."/>
            <person name="Baldwin J."/>
            <person name="Bloom T."/>
            <person name="Chin C.W."/>
            <person name="Heiman D."/>
            <person name="Nicol R."/>
            <person name="Nusbaum C."/>
            <person name="Young S."/>
            <person name="Wilkinson J."/>
            <person name="Worley K.C."/>
            <person name="Kovar C.L."/>
            <person name="Muzny D.M."/>
            <person name="Gibbs R.A."/>
            <person name="Cree A."/>
            <person name="Dihn H.H."/>
            <person name="Fowler G."/>
            <person name="Jhangiani S."/>
            <person name="Joshi V."/>
            <person name="Lee S."/>
            <person name="Lewis L.R."/>
            <person name="Nazareth L.V."/>
            <person name="Okwuonu G."/>
            <person name="Santibanez J."/>
            <person name="Warren W.C."/>
            <person name="Mardis E.R."/>
            <person name="Weinstock G.M."/>
            <person name="Wilson R.K."/>
            <person name="Delehaunty K."/>
            <person name="Dooling D."/>
            <person name="Fronik C."/>
            <person name="Fulton L."/>
            <person name="Fulton B."/>
            <person name="Graves T."/>
            <person name="Minx P."/>
            <person name="Sodergren E."/>
            <person name="Birney E."/>
            <person name="Margulies E.H."/>
            <person name="Herrero J."/>
            <person name="Green E.D."/>
            <person name="Haussler D."/>
            <person name="Siepel A."/>
            <person name="Goldman N."/>
            <person name="Pollard K.S."/>
            <person name="Pedersen J.S."/>
            <person name="Lander E.S."/>
            <person name="Kellis M."/>
        </authorList>
    </citation>
    <scope>NUCLEOTIDE SEQUENCE [LARGE SCALE GENOMIC DNA]</scope>
    <source>
        <strain evidence="14 15">Thorbecke inbred</strain>
    </source>
</reference>
<evidence type="ECO:0000256" key="1">
    <source>
        <dbReference type="ARBA" id="ARBA00004651"/>
    </source>
</evidence>
<dbReference type="GO" id="GO:0004930">
    <property type="term" value="F:G protein-coupled receptor activity"/>
    <property type="evidence" value="ECO:0007669"/>
    <property type="project" value="UniProtKB-KW"/>
</dbReference>
<dbReference type="Proteomes" id="UP000001811">
    <property type="component" value="Chromosome 1"/>
</dbReference>
<dbReference type="PROSITE" id="PS00237">
    <property type="entry name" value="G_PROTEIN_RECEP_F1_1"/>
    <property type="match status" value="1"/>
</dbReference>
<dbReference type="HOGENOM" id="CLU_012526_1_0_1"/>
<comment type="subcellular location">
    <subcellularLocation>
        <location evidence="1 12">Cell membrane</location>
        <topology evidence="1 12">Multi-pass membrane protein</topology>
    </subcellularLocation>
</comment>
<proteinExistence type="inferred from homology"/>
<dbReference type="GO" id="GO:0005886">
    <property type="term" value="C:plasma membrane"/>
    <property type="evidence" value="ECO:0007669"/>
    <property type="project" value="UniProtKB-SubCell"/>
</dbReference>
<reference evidence="14" key="3">
    <citation type="submission" date="2025-09" db="UniProtKB">
        <authorList>
            <consortium name="Ensembl"/>
        </authorList>
    </citation>
    <scope>IDENTIFICATION</scope>
    <source>
        <strain evidence="14">Thorbecke</strain>
    </source>
</reference>
<organism evidence="14 15">
    <name type="scientific">Oryctolagus cuniculus</name>
    <name type="common">Rabbit</name>
    <dbReference type="NCBI Taxonomy" id="9986"/>
    <lineage>
        <taxon>Eukaryota</taxon>
        <taxon>Metazoa</taxon>
        <taxon>Chordata</taxon>
        <taxon>Craniata</taxon>
        <taxon>Vertebrata</taxon>
        <taxon>Euteleostomi</taxon>
        <taxon>Mammalia</taxon>
        <taxon>Eutheria</taxon>
        <taxon>Euarchontoglires</taxon>
        <taxon>Glires</taxon>
        <taxon>Lagomorpha</taxon>
        <taxon>Leporidae</taxon>
        <taxon>Oryctolagus</taxon>
    </lineage>
</organism>
<comment type="similarity">
    <text evidence="11">Belongs to the G-protein coupled receptor 1 family.</text>
</comment>
<protein>
    <recommendedName>
        <fullName evidence="12">Olfactory receptor</fullName>
    </recommendedName>
</protein>
<feature type="transmembrane region" description="Helical" evidence="12">
    <location>
        <begin position="101"/>
        <end position="120"/>
    </location>
</feature>
<dbReference type="eggNOG" id="ENOG502TAH8">
    <property type="taxonomic scope" value="Eukaryota"/>
</dbReference>
<evidence type="ECO:0000313" key="14">
    <source>
        <dbReference type="Ensembl" id="ENSOCUP00000012587.3"/>
    </source>
</evidence>
<evidence type="ECO:0000313" key="15">
    <source>
        <dbReference type="Proteomes" id="UP000001811"/>
    </source>
</evidence>
<evidence type="ECO:0000256" key="3">
    <source>
        <dbReference type="ARBA" id="ARBA00022606"/>
    </source>
</evidence>
<keyword evidence="5 12" id="KW-0552">Olfaction</keyword>
<keyword evidence="3 12" id="KW-0716">Sensory transduction</keyword>
<dbReference type="SUPFAM" id="SSF81321">
    <property type="entry name" value="Family A G protein-coupled receptor-like"/>
    <property type="match status" value="1"/>
</dbReference>
<dbReference type="InterPro" id="IPR017452">
    <property type="entry name" value="GPCR_Rhodpsn_7TM"/>
</dbReference>
<evidence type="ECO:0000256" key="9">
    <source>
        <dbReference type="ARBA" id="ARBA00023170"/>
    </source>
</evidence>
<dbReference type="PRINTS" id="PR00237">
    <property type="entry name" value="GPCRRHODOPSN"/>
</dbReference>
<evidence type="ECO:0000256" key="12">
    <source>
        <dbReference type="RuleBase" id="RU363047"/>
    </source>
</evidence>
<reference evidence="14" key="2">
    <citation type="submission" date="2025-08" db="UniProtKB">
        <authorList>
            <consortium name="Ensembl"/>
        </authorList>
    </citation>
    <scope>IDENTIFICATION</scope>
    <source>
        <strain evidence="14">Thorbecke</strain>
    </source>
</reference>
<keyword evidence="4 11" id="KW-0812">Transmembrane</keyword>
<keyword evidence="6 12" id="KW-1133">Transmembrane helix</keyword>
<feature type="transmembrane region" description="Helical" evidence="12">
    <location>
        <begin position="235"/>
        <end position="262"/>
    </location>
</feature>
<keyword evidence="9 11" id="KW-0675">Receptor</keyword>
<dbReference type="GeneTree" id="ENSGT01010000222320"/>
<dbReference type="InterPro" id="IPR000725">
    <property type="entry name" value="Olfact_rcpt"/>
</dbReference>
<evidence type="ECO:0000256" key="7">
    <source>
        <dbReference type="ARBA" id="ARBA00023040"/>
    </source>
</evidence>
<evidence type="ECO:0000256" key="8">
    <source>
        <dbReference type="ARBA" id="ARBA00023136"/>
    </source>
</evidence>
<evidence type="ECO:0000256" key="6">
    <source>
        <dbReference type="ARBA" id="ARBA00022989"/>
    </source>
</evidence>
<keyword evidence="8 12" id="KW-0472">Membrane</keyword>
<dbReference type="ExpressionAtlas" id="G1T7T5">
    <property type="expression patterns" value="baseline"/>
</dbReference>